<dbReference type="EMBL" id="CAJJDN010000006">
    <property type="protein sequence ID" value="CAD8051684.1"/>
    <property type="molecule type" value="Genomic_DNA"/>
</dbReference>
<evidence type="ECO:0000313" key="2">
    <source>
        <dbReference type="Proteomes" id="UP000692954"/>
    </source>
</evidence>
<dbReference type="AlphaFoldDB" id="A0A8S1KL58"/>
<gene>
    <name evidence="1" type="ORF">PSON_ATCC_30995.1.T0060022</name>
</gene>
<keyword evidence="2" id="KW-1185">Reference proteome</keyword>
<dbReference type="Proteomes" id="UP000692954">
    <property type="component" value="Unassembled WGS sequence"/>
</dbReference>
<proteinExistence type="predicted"/>
<sequence length="70" mass="8631">MKQCKFLLIEKNYQQALRNLTIRFYRMTQLQYIGITYELHKNRILILPIYDSKIIRFILKYYNATDIINI</sequence>
<evidence type="ECO:0000313" key="1">
    <source>
        <dbReference type="EMBL" id="CAD8051684.1"/>
    </source>
</evidence>
<name>A0A8S1KL58_9CILI</name>
<protein>
    <submittedName>
        <fullName evidence="1">Uncharacterized protein</fullName>
    </submittedName>
</protein>
<organism evidence="1 2">
    <name type="scientific">Paramecium sonneborni</name>
    <dbReference type="NCBI Taxonomy" id="65129"/>
    <lineage>
        <taxon>Eukaryota</taxon>
        <taxon>Sar</taxon>
        <taxon>Alveolata</taxon>
        <taxon>Ciliophora</taxon>
        <taxon>Intramacronucleata</taxon>
        <taxon>Oligohymenophorea</taxon>
        <taxon>Peniculida</taxon>
        <taxon>Parameciidae</taxon>
        <taxon>Paramecium</taxon>
    </lineage>
</organism>
<accession>A0A8S1KL58</accession>
<comment type="caution">
    <text evidence="1">The sequence shown here is derived from an EMBL/GenBank/DDBJ whole genome shotgun (WGS) entry which is preliminary data.</text>
</comment>
<reference evidence="1" key="1">
    <citation type="submission" date="2021-01" db="EMBL/GenBank/DDBJ databases">
        <authorList>
            <consortium name="Genoscope - CEA"/>
            <person name="William W."/>
        </authorList>
    </citation>
    <scope>NUCLEOTIDE SEQUENCE</scope>
</reference>